<organism evidence="1 2">
    <name type="scientific">Zea mays</name>
    <name type="common">Maize</name>
    <dbReference type="NCBI Taxonomy" id="4577"/>
    <lineage>
        <taxon>Eukaryota</taxon>
        <taxon>Viridiplantae</taxon>
        <taxon>Streptophyta</taxon>
        <taxon>Embryophyta</taxon>
        <taxon>Tracheophyta</taxon>
        <taxon>Spermatophyta</taxon>
        <taxon>Magnoliopsida</taxon>
        <taxon>Liliopsida</taxon>
        <taxon>Poales</taxon>
        <taxon>Poaceae</taxon>
        <taxon>PACMAD clade</taxon>
        <taxon>Panicoideae</taxon>
        <taxon>Andropogonodae</taxon>
        <taxon>Andropogoneae</taxon>
        <taxon>Tripsacinae</taxon>
        <taxon>Zea</taxon>
    </lineage>
</organism>
<proteinExistence type="predicted"/>
<dbReference type="Proteomes" id="UP000251960">
    <property type="component" value="Chromosome 2"/>
</dbReference>
<accession>A0A3L6FQM0</accession>
<dbReference type="EMBL" id="NCVQ01000003">
    <property type="protein sequence ID" value="PWZ37185.1"/>
    <property type="molecule type" value="Genomic_DNA"/>
</dbReference>
<gene>
    <name evidence="1" type="ORF">Zm00014a_003559</name>
</gene>
<protein>
    <submittedName>
        <fullName evidence="1">Uncharacterized protein</fullName>
    </submittedName>
</protein>
<dbReference type="AlphaFoldDB" id="A0A3L6FQM0"/>
<sequence length="38" mass="4681">MNECLLVKWIWKICQGSEDTWFKLIRAKYMPEDNFFPV</sequence>
<reference evidence="1 2" key="1">
    <citation type="journal article" date="2018" name="Nat. Genet.">
        <title>Extensive intraspecific gene order and gene structural variations between Mo17 and other maize genomes.</title>
        <authorList>
            <person name="Sun S."/>
            <person name="Zhou Y."/>
            <person name="Chen J."/>
            <person name="Shi J."/>
            <person name="Zhao H."/>
            <person name="Zhao H."/>
            <person name="Song W."/>
            <person name="Zhang M."/>
            <person name="Cui Y."/>
            <person name="Dong X."/>
            <person name="Liu H."/>
            <person name="Ma X."/>
            <person name="Jiao Y."/>
            <person name="Wang B."/>
            <person name="Wei X."/>
            <person name="Stein J.C."/>
            <person name="Glaubitz J.C."/>
            <person name="Lu F."/>
            <person name="Yu G."/>
            <person name="Liang C."/>
            <person name="Fengler K."/>
            <person name="Li B."/>
            <person name="Rafalski A."/>
            <person name="Schnable P.S."/>
            <person name="Ware D.H."/>
            <person name="Buckler E.S."/>
            <person name="Lai J."/>
        </authorList>
    </citation>
    <scope>NUCLEOTIDE SEQUENCE [LARGE SCALE GENOMIC DNA]</scope>
    <source>
        <strain evidence="2">cv. Missouri 17</strain>
        <tissue evidence="1">Seedling</tissue>
    </source>
</reference>
<evidence type="ECO:0000313" key="1">
    <source>
        <dbReference type="EMBL" id="PWZ37185.1"/>
    </source>
</evidence>
<evidence type="ECO:0000313" key="2">
    <source>
        <dbReference type="Proteomes" id="UP000251960"/>
    </source>
</evidence>
<comment type="caution">
    <text evidence="1">The sequence shown here is derived from an EMBL/GenBank/DDBJ whole genome shotgun (WGS) entry which is preliminary data.</text>
</comment>
<name>A0A3L6FQM0_MAIZE</name>